<proteinExistence type="predicted"/>
<name>A0AAP5H850_PAEAM</name>
<sequence>MYAEDLTEEECRAWFNEAKKQGTVPNRQVIRVQAINHTMKKIVMMFDQPIYREWDCLYIDESTFYYNVGEGVVASIATN</sequence>
<dbReference type="EMBL" id="JAVDTR010000021">
    <property type="protein sequence ID" value="MDR6726970.1"/>
    <property type="molecule type" value="Genomic_DNA"/>
</dbReference>
<dbReference type="AlphaFoldDB" id="A0AAP5H850"/>
<protein>
    <submittedName>
        <fullName evidence="1">Uncharacterized protein</fullName>
    </submittedName>
</protein>
<organism evidence="1 2">
    <name type="scientific">Paenibacillus amylolyticus</name>
    <dbReference type="NCBI Taxonomy" id="1451"/>
    <lineage>
        <taxon>Bacteria</taxon>
        <taxon>Bacillati</taxon>
        <taxon>Bacillota</taxon>
        <taxon>Bacilli</taxon>
        <taxon>Bacillales</taxon>
        <taxon>Paenibacillaceae</taxon>
        <taxon>Paenibacillus</taxon>
    </lineage>
</organism>
<reference evidence="1" key="1">
    <citation type="submission" date="2023-07" db="EMBL/GenBank/DDBJ databases">
        <title>Sorghum-associated microbial communities from plants grown in Nebraska, USA.</title>
        <authorList>
            <person name="Schachtman D."/>
        </authorList>
    </citation>
    <scope>NUCLEOTIDE SEQUENCE</scope>
    <source>
        <strain evidence="1">BE80</strain>
    </source>
</reference>
<evidence type="ECO:0000313" key="2">
    <source>
        <dbReference type="Proteomes" id="UP001254832"/>
    </source>
</evidence>
<dbReference type="Proteomes" id="UP001254832">
    <property type="component" value="Unassembled WGS sequence"/>
</dbReference>
<comment type="caution">
    <text evidence="1">The sequence shown here is derived from an EMBL/GenBank/DDBJ whole genome shotgun (WGS) entry which is preliminary data.</text>
</comment>
<gene>
    <name evidence="1" type="ORF">J2W91_005495</name>
</gene>
<accession>A0AAP5H850</accession>
<evidence type="ECO:0000313" key="1">
    <source>
        <dbReference type="EMBL" id="MDR6726970.1"/>
    </source>
</evidence>